<sequence>MADSGMGLAAALEELRQELYQAQTDGQNQQFGFEIKDAELELLLELRELDEGSGKFSFGVATVASVSAGGSGQRSNARTHRLTLKLDIQDRAAGNTPVQVNDDTSGAWDPED</sequence>
<evidence type="ECO:0000259" key="2">
    <source>
        <dbReference type="Pfam" id="PF19631"/>
    </source>
</evidence>
<feature type="region of interest" description="Disordered" evidence="1">
    <location>
        <begin position="93"/>
        <end position="112"/>
    </location>
</feature>
<accession>A0AA41Q454</accession>
<dbReference type="Proteomes" id="UP001165378">
    <property type="component" value="Unassembled WGS sequence"/>
</dbReference>
<dbReference type="AlphaFoldDB" id="A0AA41Q454"/>
<evidence type="ECO:0000256" key="1">
    <source>
        <dbReference type="SAM" id="MobiDB-lite"/>
    </source>
</evidence>
<dbReference type="Pfam" id="PF19631">
    <property type="entry name" value="Trypco2"/>
    <property type="match status" value="1"/>
</dbReference>
<proteinExistence type="predicted"/>
<evidence type="ECO:0000313" key="4">
    <source>
        <dbReference type="Proteomes" id="UP001165378"/>
    </source>
</evidence>
<comment type="caution">
    <text evidence="3">The sequence shown here is derived from an EMBL/GenBank/DDBJ whole genome shotgun (WGS) entry which is preliminary data.</text>
</comment>
<protein>
    <recommendedName>
        <fullName evidence="2">Trypsin-co-occurring domain-containing protein</fullName>
    </recommendedName>
</protein>
<reference evidence="3" key="1">
    <citation type="submission" date="2022-01" db="EMBL/GenBank/DDBJ databases">
        <title>Genome-Based Taxonomic Classification of the Phylum Actinobacteria.</title>
        <authorList>
            <person name="Gao Y."/>
        </authorList>
    </citation>
    <scope>NUCLEOTIDE SEQUENCE</scope>
    <source>
        <strain evidence="3">KLBMP 8922</strain>
    </source>
</reference>
<gene>
    <name evidence="3" type="ORF">LZ495_27170</name>
</gene>
<keyword evidence="4" id="KW-1185">Reference proteome</keyword>
<dbReference type="EMBL" id="JAKFHA010000019">
    <property type="protein sequence ID" value="MCF2530872.1"/>
    <property type="molecule type" value="Genomic_DNA"/>
</dbReference>
<evidence type="ECO:0000313" key="3">
    <source>
        <dbReference type="EMBL" id="MCF2530872.1"/>
    </source>
</evidence>
<organism evidence="3 4">
    <name type="scientific">Yinghuangia soli</name>
    <dbReference type="NCBI Taxonomy" id="2908204"/>
    <lineage>
        <taxon>Bacteria</taxon>
        <taxon>Bacillati</taxon>
        <taxon>Actinomycetota</taxon>
        <taxon>Actinomycetes</taxon>
        <taxon>Kitasatosporales</taxon>
        <taxon>Streptomycetaceae</taxon>
        <taxon>Yinghuangia</taxon>
    </lineage>
</organism>
<dbReference type="RefSeq" id="WP_235055541.1">
    <property type="nucleotide sequence ID" value="NZ_JAKFHA010000019.1"/>
</dbReference>
<name>A0AA41Q454_9ACTN</name>
<feature type="domain" description="Trypsin-co-occurring" evidence="2">
    <location>
        <begin position="6"/>
        <end position="87"/>
    </location>
</feature>
<dbReference type="InterPro" id="IPR045608">
    <property type="entry name" value="Trypco2"/>
</dbReference>